<name>A0ABX3TVG9_9GAMM</name>
<accession>A0ABX3TVG9</accession>
<proteinExistence type="predicted"/>
<protein>
    <submittedName>
        <fullName evidence="2">Type-F conjugative transfer system protein TraW</fullName>
    </submittedName>
</protein>
<dbReference type="InterPro" id="IPR014114">
    <property type="entry name" value="TraW"/>
</dbReference>
<dbReference type="EMBL" id="MRWD01000067">
    <property type="protein sequence ID" value="ORJ19224.1"/>
    <property type="molecule type" value="Genomic_DNA"/>
</dbReference>
<keyword evidence="1" id="KW-0732">Signal</keyword>
<dbReference type="RefSeq" id="WP_084984262.1">
    <property type="nucleotide sequence ID" value="NZ_CBCSCF010000021.1"/>
</dbReference>
<dbReference type="Proteomes" id="UP000192722">
    <property type="component" value="Unassembled WGS sequence"/>
</dbReference>
<dbReference type="NCBIfam" id="TIGR02743">
    <property type="entry name" value="TraW"/>
    <property type="match status" value="1"/>
</dbReference>
<gene>
    <name evidence="2" type="ORF">BS639_21175</name>
</gene>
<reference evidence="2 3" key="1">
    <citation type="journal article" date="2017" name="Int. J. Syst. Evol. Microbiol.">
        <title>Rouxiella badensis sp. nov. and Rouxiella silvae sp. nov. isolated from peat bog soil in Germany and emendation of the genus description.</title>
        <authorList>
            <person name="Le Fleche-Mateos A."/>
            <person name="Kugler J.H."/>
            <person name="Hansen S.H."/>
            <person name="Syldatk C."/>
            <person name="Hausmann R."/>
            <person name="Lomprez F."/>
            <person name="Vandenbogaert M."/>
            <person name="Manuguerra J.C."/>
            <person name="Grimont P.A."/>
        </authorList>
    </citation>
    <scope>NUCLEOTIDE SEQUENCE [LARGE SCALE GENOMIC DNA]</scope>
    <source>
        <strain evidence="2 3">213</strain>
    </source>
</reference>
<evidence type="ECO:0000313" key="2">
    <source>
        <dbReference type="EMBL" id="ORJ19224.1"/>
    </source>
</evidence>
<organism evidence="2 3">
    <name type="scientific">Rouxiella silvae</name>
    <dbReference type="NCBI Taxonomy" id="1646373"/>
    <lineage>
        <taxon>Bacteria</taxon>
        <taxon>Pseudomonadati</taxon>
        <taxon>Pseudomonadota</taxon>
        <taxon>Gammaproteobacteria</taxon>
        <taxon>Enterobacterales</taxon>
        <taxon>Yersiniaceae</taxon>
        <taxon>Rouxiella</taxon>
    </lineage>
</organism>
<sequence>MRKIIIAFLLLCVSASVFSKDYGTIGQLFPIQEPDLLTFIKSRLNQMQKDGELNGIRKKAIENVEKHAVRPEAVPGLSPATADKSWLYDPTFIVNQDIQDMSGNYIARKGDKVNPLDKIPFNETLFFIDGDNISQVKWLEAQLKNIVNFKVILVNGNVRTVSDQINERVYFDQAGVLTTKFGFQHTPVMVSKEGDKLRVTEKHI</sequence>
<evidence type="ECO:0000313" key="3">
    <source>
        <dbReference type="Proteomes" id="UP000192722"/>
    </source>
</evidence>
<keyword evidence="3" id="KW-1185">Reference proteome</keyword>
<evidence type="ECO:0000256" key="1">
    <source>
        <dbReference type="SAM" id="SignalP"/>
    </source>
</evidence>
<feature type="signal peptide" evidence="1">
    <location>
        <begin position="1"/>
        <end position="19"/>
    </location>
</feature>
<comment type="caution">
    <text evidence="2">The sequence shown here is derived from an EMBL/GenBank/DDBJ whole genome shotgun (WGS) entry which is preliminary data.</text>
</comment>
<feature type="chain" id="PRO_5045186131" evidence="1">
    <location>
        <begin position="20"/>
        <end position="204"/>
    </location>
</feature>